<dbReference type="OrthoDB" id="10591724at2759"/>
<evidence type="ECO:0000313" key="2">
    <source>
        <dbReference type="Proteomes" id="UP000248423"/>
    </source>
</evidence>
<keyword evidence="2" id="KW-1185">Reference proteome</keyword>
<accession>A0A319DXN3</accession>
<proteinExistence type="predicted"/>
<dbReference type="VEuPathDB" id="FungiDB:BO78DRAFT_422489"/>
<evidence type="ECO:0000313" key="1">
    <source>
        <dbReference type="EMBL" id="PYI02562.1"/>
    </source>
</evidence>
<reference evidence="1 2" key="1">
    <citation type="submission" date="2018-02" db="EMBL/GenBank/DDBJ databases">
        <title>The genomes of Aspergillus section Nigri reveals drivers in fungal speciation.</title>
        <authorList>
            <consortium name="DOE Joint Genome Institute"/>
            <person name="Vesth T.C."/>
            <person name="Nybo J."/>
            <person name="Theobald S."/>
            <person name="Brandl J."/>
            <person name="Frisvad J.C."/>
            <person name="Nielsen K.F."/>
            <person name="Lyhne E.K."/>
            <person name="Kogle M.E."/>
            <person name="Kuo A."/>
            <person name="Riley R."/>
            <person name="Clum A."/>
            <person name="Nolan M."/>
            <person name="Lipzen A."/>
            <person name="Salamov A."/>
            <person name="Henrissat B."/>
            <person name="Wiebenga A."/>
            <person name="De vries R.P."/>
            <person name="Grigoriev I.V."/>
            <person name="Mortensen U.H."/>
            <person name="Andersen M.R."/>
            <person name="Baker S.E."/>
        </authorList>
    </citation>
    <scope>NUCLEOTIDE SEQUENCE [LARGE SCALE GENOMIC DNA]</scope>
    <source>
        <strain evidence="1 2">CBS 121057</strain>
    </source>
</reference>
<sequence>MTPDAPAQYKSDVLRMAAETKEPKDWLGDFSASSVPEVHNSTNWINLTMLALRVAFCHGPWLESHRGSLRAQPERCNDDPSLSVALDYCPPAVAPQGLGSICWTPQ</sequence>
<dbReference type="EMBL" id="KZ826393">
    <property type="protein sequence ID" value="PYI02562.1"/>
    <property type="molecule type" value="Genomic_DNA"/>
</dbReference>
<name>A0A319DXN3_ASPSB</name>
<organism evidence="1 2">
    <name type="scientific">Aspergillus sclerotiicarbonarius (strain CBS 121057 / IBT 28362)</name>
    <dbReference type="NCBI Taxonomy" id="1448318"/>
    <lineage>
        <taxon>Eukaryota</taxon>
        <taxon>Fungi</taxon>
        <taxon>Dikarya</taxon>
        <taxon>Ascomycota</taxon>
        <taxon>Pezizomycotina</taxon>
        <taxon>Eurotiomycetes</taxon>
        <taxon>Eurotiomycetidae</taxon>
        <taxon>Eurotiales</taxon>
        <taxon>Aspergillaceae</taxon>
        <taxon>Aspergillus</taxon>
        <taxon>Aspergillus subgen. Circumdati</taxon>
    </lineage>
</organism>
<gene>
    <name evidence="1" type="ORF">BO78DRAFT_422489</name>
</gene>
<protein>
    <submittedName>
        <fullName evidence="1">Uncharacterized protein</fullName>
    </submittedName>
</protein>
<dbReference type="AlphaFoldDB" id="A0A319DXN3"/>
<dbReference type="Proteomes" id="UP000248423">
    <property type="component" value="Unassembled WGS sequence"/>
</dbReference>